<gene>
    <name evidence="8" type="ORF">HDU87_008177</name>
</gene>
<keyword evidence="6 7" id="KW-0472">Membrane</keyword>
<feature type="transmembrane region" description="Helical" evidence="7">
    <location>
        <begin position="151"/>
        <end position="173"/>
    </location>
</feature>
<protein>
    <recommendedName>
        <fullName evidence="10">MFS transporter</fullName>
    </recommendedName>
</protein>
<evidence type="ECO:0000256" key="5">
    <source>
        <dbReference type="ARBA" id="ARBA00022989"/>
    </source>
</evidence>
<evidence type="ECO:0000256" key="1">
    <source>
        <dbReference type="ARBA" id="ARBA00004141"/>
    </source>
</evidence>
<dbReference type="SUPFAM" id="SSF103473">
    <property type="entry name" value="MFS general substrate transporter"/>
    <property type="match status" value="1"/>
</dbReference>
<sequence length="447" mass="47290">MPLAEEYSVASRAALVALAVLGSLGSAGVIFGFQSLRPALVSSGVYSDLCRSDEPQPCTAQVLKLNLIFAVASTGANIASLPIGACLDRYGPRTTVLVGSLLCLLGNVLFGLSGPAFDGYLTGFTLLGIGGPFVFIGCLHISTVFPGSSGLIMAAMTGAFDASSSIFVAYTIILDKFGGSVHQIFLMYTVIPISIAIATAVLMPKNSFGHRDAAVAEDVDAVEAGETDALLPPRLSVISSEDPFWDQFKSFQFWGITATICISMLRLNFYISSVEEQAYDLSSGPASRGEVKALTSFFNIALPAAGIISIPGIGYLLDTFSFPTSFGVLWAFSVAFGVLGLVHNIPLQYLTVCIFVVMRPLLYTLGNDFCFKTFGSRTFGRLYGIMNAIAGVLNLLQYPLNYIALDLMAGSFLLANTILLTVAAVVLAAFPIYLARSRSVAALVAIV</sequence>
<comment type="similarity">
    <text evidence="2">Belongs to the SLC43A transporter (TC 2.A.1.44) family.</text>
</comment>
<comment type="caution">
    <text evidence="8">The sequence shown here is derived from an EMBL/GenBank/DDBJ whole genome shotgun (WGS) entry which is preliminary data.</text>
</comment>
<organism evidence="8 9">
    <name type="scientific">Geranomyces variabilis</name>
    <dbReference type="NCBI Taxonomy" id="109894"/>
    <lineage>
        <taxon>Eukaryota</taxon>
        <taxon>Fungi</taxon>
        <taxon>Fungi incertae sedis</taxon>
        <taxon>Chytridiomycota</taxon>
        <taxon>Chytridiomycota incertae sedis</taxon>
        <taxon>Chytridiomycetes</taxon>
        <taxon>Spizellomycetales</taxon>
        <taxon>Powellomycetaceae</taxon>
        <taxon>Geranomyces</taxon>
    </lineage>
</organism>
<comment type="subcellular location">
    <subcellularLocation>
        <location evidence="1">Membrane</location>
        <topology evidence="1">Multi-pass membrane protein</topology>
    </subcellularLocation>
</comment>
<feature type="transmembrane region" description="Helical" evidence="7">
    <location>
        <begin position="412"/>
        <end position="434"/>
    </location>
</feature>
<dbReference type="EMBL" id="JADGJQ010000081">
    <property type="protein sequence ID" value="KAJ3171927.1"/>
    <property type="molecule type" value="Genomic_DNA"/>
</dbReference>
<evidence type="ECO:0008006" key="10">
    <source>
        <dbReference type="Google" id="ProtNLM"/>
    </source>
</evidence>
<dbReference type="InterPro" id="IPR036259">
    <property type="entry name" value="MFS_trans_sf"/>
</dbReference>
<evidence type="ECO:0000256" key="6">
    <source>
        <dbReference type="ARBA" id="ARBA00023136"/>
    </source>
</evidence>
<dbReference type="InterPro" id="IPR052599">
    <property type="entry name" value="SLC43A_AATransporter"/>
</dbReference>
<accession>A0AAD5XMB3</accession>
<dbReference type="Pfam" id="PF07690">
    <property type="entry name" value="MFS_1"/>
    <property type="match status" value="1"/>
</dbReference>
<evidence type="ECO:0000256" key="7">
    <source>
        <dbReference type="SAM" id="Phobius"/>
    </source>
</evidence>
<dbReference type="Proteomes" id="UP001212152">
    <property type="component" value="Unassembled WGS sequence"/>
</dbReference>
<proteinExistence type="inferred from homology"/>
<evidence type="ECO:0000256" key="4">
    <source>
        <dbReference type="ARBA" id="ARBA00022692"/>
    </source>
</evidence>
<dbReference type="Gene3D" id="1.20.1250.20">
    <property type="entry name" value="MFS general substrate transporter like domains"/>
    <property type="match status" value="1"/>
</dbReference>
<feature type="transmembrane region" description="Helical" evidence="7">
    <location>
        <begin position="67"/>
        <end position="87"/>
    </location>
</feature>
<evidence type="ECO:0000256" key="2">
    <source>
        <dbReference type="ARBA" id="ARBA00006595"/>
    </source>
</evidence>
<keyword evidence="5 7" id="KW-1133">Transmembrane helix</keyword>
<feature type="transmembrane region" description="Helical" evidence="7">
    <location>
        <begin position="94"/>
        <end position="113"/>
    </location>
</feature>
<feature type="transmembrane region" description="Helical" evidence="7">
    <location>
        <begin position="185"/>
        <end position="203"/>
    </location>
</feature>
<evidence type="ECO:0000313" key="8">
    <source>
        <dbReference type="EMBL" id="KAJ3171927.1"/>
    </source>
</evidence>
<dbReference type="AlphaFoldDB" id="A0AAD5XMB3"/>
<dbReference type="GO" id="GO:0000329">
    <property type="term" value="C:fungal-type vacuole membrane"/>
    <property type="evidence" value="ECO:0007669"/>
    <property type="project" value="TreeGrafter"/>
</dbReference>
<evidence type="ECO:0000256" key="3">
    <source>
        <dbReference type="ARBA" id="ARBA00022448"/>
    </source>
</evidence>
<dbReference type="InterPro" id="IPR011701">
    <property type="entry name" value="MFS"/>
</dbReference>
<feature type="transmembrane region" description="Helical" evidence="7">
    <location>
        <begin position="119"/>
        <end position="139"/>
    </location>
</feature>
<reference evidence="8" key="1">
    <citation type="submission" date="2020-05" db="EMBL/GenBank/DDBJ databases">
        <title>Phylogenomic resolution of chytrid fungi.</title>
        <authorList>
            <person name="Stajich J.E."/>
            <person name="Amses K."/>
            <person name="Simmons R."/>
            <person name="Seto K."/>
            <person name="Myers J."/>
            <person name="Bonds A."/>
            <person name="Quandt C.A."/>
            <person name="Barry K."/>
            <person name="Liu P."/>
            <person name="Grigoriev I."/>
            <person name="Longcore J.E."/>
            <person name="James T.Y."/>
        </authorList>
    </citation>
    <scope>NUCLEOTIDE SEQUENCE</scope>
    <source>
        <strain evidence="8">JEL0379</strain>
    </source>
</reference>
<dbReference type="GO" id="GO:0022857">
    <property type="term" value="F:transmembrane transporter activity"/>
    <property type="evidence" value="ECO:0007669"/>
    <property type="project" value="InterPro"/>
</dbReference>
<keyword evidence="3" id="KW-0813">Transport</keyword>
<feature type="transmembrane region" description="Helical" evidence="7">
    <location>
        <begin position="293"/>
        <end position="317"/>
    </location>
</feature>
<feature type="transmembrane region" description="Helical" evidence="7">
    <location>
        <begin position="382"/>
        <end position="400"/>
    </location>
</feature>
<evidence type="ECO:0000313" key="9">
    <source>
        <dbReference type="Proteomes" id="UP001212152"/>
    </source>
</evidence>
<dbReference type="PANTHER" id="PTHR20772">
    <property type="entry name" value="PROTEIN FMP42"/>
    <property type="match status" value="1"/>
</dbReference>
<name>A0AAD5XMB3_9FUNG</name>
<keyword evidence="4 7" id="KW-0812">Transmembrane</keyword>
<dbReference type="PANTHER" id="PTHR20772:SF2">
    <property type="entry name" value="PROTEIN FMP42"/>
    <property type="match status" value="1"/>
</dbReference>
<keyword evidence="9" id="KW-1185">Reference proteome</keyword>